<evidence type="ECO:0000256" key="13">
    <source>
        <dbReference type="PIRSR" id="PIRSR006250-1"/>
    </source>
</evidence>
<keyword evidence="6" id="KW-0662">Pyridine nucleotide biosynthesis</keyword>
<dbReference type="InterPro" id="IPR004393">
    <property type="entry name" value="NadC"/>
</dbReference>
<evidence type="ECO:0000256" key="11">
    <source>
        <dbReference type="ARBA" id="ARBA00069173"/>
    </source>
</evidence>
<reference evidence="16 17" key="1">
    <citation type="submission" date="2019-07" db="EMBL/GenBank/DDBJ databases">
        <title>Whole genome shotgun sequence of Cyclobacterium qasimii NBRC 106168.</title>
        <authorList>
            <person name="Hosoyama A."/>
            <person name="Uohara A."/>
            <person name="Ohji S."/>
            <person name="Ichikawa N."/>
        </authorList>
    </citation>
    <scope>NUCLEOTIDE SEQUENCE [LARGE SCALE GENOMIC DNA]</scope>
    <source>
        <strain evidence="16 17">NBRC 106168</strain>
    </source>
</reference>
<dbReference type="Pfam" id="PF01729">
    <property type="entry name" value="QRPTase_C"/>
    <property type="match status" value="1"/>
</dbReference>
<feature type="domain" description="Quinolinate phosphoribosyl transferase N-terminal" evidence="15">
    <location>
        <begin position="27"/>
        <end position="111"/>
    </location>
</feature>
<keyword evidence="17" id="KW-1185">Reference proteome</keyword>
<comment type="similarity">
    <text evidence="3 12">Belongs to the NadC/ModD family.</text>
</comment>
<dbReference type="PANTHER" id="PTHR32179">
    <property type="entry name" value="NICOTINATE-NUCLEOTIDE PYROPHOSPHORYLASE [CARBOXYLATING]"/>
    <property type="match status" value="1"/>
</dbReference>
<evidence type="ECO:0000256" key="6">
    <source>
        <dbReference type="ARBA" id="ARBA00022642"/>
    </source>
</evidence>
<protein>
    <recommendedName>
        <fullName evidence="11">Probable nicotinate-nucleotide pyrophosphorylase [carboxylating]</fullName>
        <ecNumber evidence="5">2.4.2.19</ecNumber>
    </recommendedName>
    <alternativeName>
        <fullName evidence="9">Quinolinate phosphoribosyltransferase [decarboxylating]</fullName>
    </alternativeName>
</protein>
<comment type="catalytic activity">
    <reaction evidence="10">
        <text>nicotinate beta-D-ribonucleotide + CO2 + diphosphate = quinolinate + 5-phospho-alpha-D-ribose 1-diphosphate + 2 H(+)</text>
        <dbReference type="Rhea" id="RHEA:12733"/>
        <dbReference type="ChEBI" id="CHEBI:15378"/>
        <dbReference type="ChEBI" id="CHEBI:16526"/>
        <dbReference type="ChEBI" id="CHEBI:29959"/>
        <dbReference type="ChEBI" id="CHEBI:33019"/>
        <dbReference type="ChEBI" id="CHEBI:57502"/>
        <dbReference type="ChEBI" id="CHEBI:58017"/>
        <dbReference type="EC" id="2.4.2.19"/>
    </reaction>
</comment>
<dbReference type="Gene3D" id="3.20.20.70">
    <property type="entry name" value="Aldolase class I"/>
    <property type="match status" value="1"/>
</dbReference>
<evidence type="ECO:0000259" key="15">
    <source>
        <dbReference type="Pfam" id="PF02749"/>
    </source>
</evidence>
<gene>
    <name evidence="16" type="ORF">CQA01_18800</name>
</gene>
<dbReference type="InterPro" id="IPR002638">
    <property type="entry name" value="Quinolinate_PRibosylTrfase_C"/>
</dbReference>
<feature type="binding site" evidence="13">
    <location>
        <position position="201"/>
    </location>
    <ligand>
        <name>substrate</name>
    </ligand>
</feature>
<dbReference type="EC" id="2.4.2.19" evidence="5"/>
<proteinExistence type="inferred from homology"/>
<dbReference type="PIRSF" id="PIRSF006250">
    <property type="entry name" value="NadC_ModD"/>
    <property type="match status" value="1"/>
</dbReference>
<evidence type="ECO:0000256" key="1">
    <source>
        <dbReference type="ARBA" id="ARBA00003237"/>
    </source>
</evidence>
<dbReference type="Pfam" id="PF02749">
    <property type="entry name" value="QRPTase_N"/>
    <property type="match status" value="1"/>
</dbReference>
<feature type="binding site" evidence="13">
    <location>
        <position position="168"/>
    </location>
    <ligand>
        <name>substrate</name>
    </ligand>
</feature>
<dbReference type="Proteomes" id="UP000321301">
    <property type="component" value="Unassembled WGS sequence"/>
</dbReference>
<dbReference type="RefSeq" id="WP_020889003.1">
    <property type="nucleotide sequence ID" value="NZ_BJYV01000007.1"/>
</dbReference>
<evidence type="ECO:0000259" key="14">
    <source>
        <dbReference type="Pfam" id="PF01729"/>
    </source>
</evidence>
<dbReference type="SUPFAM" id="SSF54675">
    <property type="entry name" value="Nicotinate/Quinolinate PRTase N-terminal domain-like"/>
    <property type="match status" value="1"/>
</dbReference>
<evidence type="ECO:0000256" key="7">
    <source>
        <dbReference type="ARBA" id="ARBA00022676"/>
    </source>
</evidence>
<organism evidence="16 17">
    <name type="scientific">Cyclobacterium qasimii</name>
    <dbReference type="NCBI Taxonomy" id="1350429"/>
    <lineage>
        <taxon>Bacteria</taxon>
        <taxon>Pseudomonadati</taxon>
        <taxon>Bacteroidota</taxon>
        <taxon>Cytophagia</taxon>
        <taxon>Cytophagales</taxon>
        <taxon>Cyclobacteriaceae</taxon>
        <taxon>Cyclobacterium</taxon>
    </lineage>
</organism>
<dbReference type="GO" id="GO:0009435">
    <property type="term" value="P:NAD+ biosynthetic process"/>
    <property type="evidence" value="ECO:0007669"/>
    <property type="project" value="UniProtKB-UniPathway"/>
</dbReference>
<feature type="domain" description="Quinolinate phosphoribosyl transferase C-terminal" evidence="14">
    <location>
        <begin position="113"/>
        <end position="282"/>
    </location>
</feature>
<feature type="binding site" evidence="13">
    <location>
        <begin position="134"/>
        <end position="136"/>
    </location>
    <ligand>
        <name>substrate</name>
    </ligand>
</feature>
<feature type="binding site" evidence="13">
    <location>
        <begin position="267"/>
        <end position="269"/>
    </location>
    <ligand>
        <name>substrate</name>
    </ligand>
</feature>
<name>A0A512CAW5_9BACT</name>
<dbReference type="InterPro" id="IPR013785">
    <property type="entry name" value="Aldolase_TIM"/>
</dbReference>
<evidence type="ECO:0000313" key="16">
    <source>
        <dbReference type="EMBL" id="GEO21346.1"/>
    </source>
</evidence>
<evidence type="ECO:0000313" key="17">
    <source>
        <dbReference type="Proteomes" id="UP000321301"/>
    </source>
</evidence>
<dbReference type="SUPFAM" id="SSF51690">
    <property type="entry name" value="Nicotinate/Quinolinate PRTase C-terminal domain-like"/>
    <property type="match status" value="1"/>
</dbReference>
<dbReference type="PANTHER" id="PTHR32179:SF3">
    <property type="entry name" value="NICOTINATE-NUCLEOTIDE PYROPHOSPHORYLASE [CARBOXYLATING]"/>
    <property type="match status" value="1"/>
</dbReference>
<keyword evidence="8 12" id="KW-0808">Transferase</keyword>
<dbReference type="GO" id="GO:0034213">
    <property type="term" value="P:quinolinate catabolic process"/>
    <property type="evidence" value="ECO:0007669"/>
    <property type="project" value="TreeGrafter"/>
</dbReference>
<evidence type="ECO:0000256" key="3">
    <source>
        <dbReference type="ARBA" id="ARBA00009400"/>
    </source>
</evidence>
<comment type="subunit">
    <text evidence="4">Hexamer formed by 3 homodimers.</text>
</comment>
<comment type="pathway">
    <text evidence="2">Cofactor biosynthesis; NAD(+) biosynthesis; nicotinate D-ribonucleotide from quinolinate: step 1/1.</text>
</comment>
<dbReference type="InterPro" id="IPR022412">
    <property type="entry name" value="Quinolinate_PRibosylTrfase_N"/>
</dbReference>
<evidence type="ECO:0000256" key="8">
    <source>
        <dbReference type="ARBA" id="ARBA00022679"/>
    </source>
</evidence>
<comment type="function">
    <text evidence="1">Involved in the catabolism of quinolinic acid (QA).</text>
</comment>
<accession>A0A512CAW5</accession>
<feature type="binding site" evidence="13">
    <location>
        <begin position="246"/>
        <end position="248"/>
    </location>
    <ligand>
        <name>substrate</name>
    </ligand>
</feature>
<comment type="caution">
    <text evidence="16">The sequence shown here is derived from an EMBL/GenBank/DDBJ whole genome shotgun (WGS) entry which is preliminary data.</text>
</comment>
<evidence type="ECO:0000256" key="5">
    <source>
        <dbReference type="ARBA" id="ARBA00011944"/>
    </source>
</evidence>
<evidence type="ECO:0000256" key="10">
    <source>
        <dbReference type="ARBA" id="ARBA00047445"/>
    </source>
</evidence>
<keyword evidence="7 12" id="KW-0328">Glycosyltransferase</keyword>
<evidence type="ECO:0000256" key="2">
    <source>
        <dbReference type="ARBA" id="ARBA00004893"/>
    </source>
</evidence>
<dbReference type="GO" id="GO:0005737">
    <property type="term" value="C:cytoplasm"/>
    <property type="evidence" value="ECO:0007669"/>
    <property type="project" value="TreeGrafter"/>
</dbReference>
<dbReference type="CDD" id="cd01572">
    <property type="entry name" value="QPRTase"/>
    <property type="match status" value="1"/>
</dbReference>
<dbReference type="InterPro" id="IPR037128">
    <property type="entry name" value="Quinolinate_PRibosylTase_N_sf"/>
</dbReference>
<dbReference type="GO" id="GO:0004514">
    <property type="term" value="F:nicotinate-nucleotide diphosphorylase (carboxylating) activity"/>
    <property type="evidence" value="ECO:0007669"/>
    <property type="project" value="UniProtKB-EC"/>
</dbReference>
<dbReference type="AlphaFoldDB" id="A0A512CAW5"/>
<evidence type="ECO:0000256" key="9">
    <source>
        <dbReference type="ARBA" id="ARBA00033102"/>
    </source>
</evidence>
<dbReference type="FunFam" id="3.90.1170.20:FF:000001">
    <property type="entry name" value="Nicotinate-nucleotide diphosphorylase (Carboxylating)"/>
    <property type="match status" value="1"/>
</dbReference>
<dbReference type="NCBIfam" id="TIGR00078">
    <property type="entry name" value="nadC"/>
    <property type="match status" value="1"/>
</dbReference>
<evidence type="ECO:0000256" key="4">
    <source>
        <dbReference type="ARBA" id="ARBA00011218"/>
    </source>
</evidence>
<evidence type="ECO:0000256" key="12">
    <source>
        <dbReference type="PIRNR" id="PIRNR006250"/>
    </source>
</evidence>
<sequence length="284" mass="31009">MIDYITEDRLSQFMKSAFIEDVGEGDHSTLASVPANQQGNAKLLIKEKGIIAGLEMAKNIFNFYDPTLEVTLLLNDGDAVNPGDIGLTVAGSAQSILTTERLVLNCMQRMSGIATKTHHINELIKHTEAKLLDTRKTTPNFRMMEKWAVAIGGGQNHRYALYDMIMLKDNHIDFAGGIAEAIKATRSYLEDNQLDLKIEIETRNLEEVKTVLAIGGVDIIMLDNMSPAEMKEAVLLINNKYVTEASGGIDESTIAAVAESGVDFISVGALTHQVQSLDISLKAV</sequence>
<dbReference type="Gene3D" id="3.90.1170.20">
    <property type="entry name" value="Quinolinate phosphoribosyl transferase, N-terminal domain"/>
    <property type="match status" value="1"/>
</dbReference>
<dbReference type="EMBL" id="BJYV01000007">
    <property type="protein sequence ID" value="GEO21346.1"/>
    <property type="molecule type" value="Genomic_DNA"/>
</dbReference>
<dbReference type="InterPro" id="IPR027277">
    <property type="entry name" value="NadC/ModD"/>
</dbReference>
<dbReference type="FunFam" id="3.20.20.70:FF:000030">
    <property type="entry name" value="Nicotinate-nucleotide pyrophosphorylase, carboxylating"/>
    <property type="match status" value="1"/>
</dbReference>
<dbReference type="UniPathway" id="UPA00253">
    <property type="reaction ID" value="UER00331"/>
</dbReference>
<feature type="binding site" evidence="13">
    <location>
        <position position="101"/>
    </location>
    <ligand>
        <name>substrate</name>
    </ligand>
</feature>
<feature type="binding site" evidence="13">
    <location>
        <position position="223"/>
    </location>
    <ligand>
        <name>substrate</name>
    </ligand>
</feature>
<dbReference type="InterPro" id="IPR036068">
    <property type="entry name" value="Nicotinate_pribotase-like_C"/>
</dbReference>
<feature type="binding site" evidence="13">
    <location>
        <position position="158"/>
    </location>
    <ligand>
        <name>substrate</name>
    </ligand>
</feature>